<name>A0A517R1S1_9PLAN</name>
<dbReference type="EMBL" id="CP036268">
    <property type="protein sequence ID" value="QDT37845.1"/>
    <property type="molecule type" value="Genomic_DNA"/>
</dbReference>
<protein>
    <submittedName>
        <fullName evidence="1">Uncharacterized protein</fullName>
    </submittedName>
</protein>
<keyword evidence="2" id="KW-1185">Reference proteome</keyword>
<dbReference type="KEGG" id="svp:Pan189_22270"/>
<dbReference type="InterPro" id="IPR049797">
    <property type="entry name" value="HYExAFE"/>
</dbReference>
<accession>A0A517R1S1</accession>
<reference evidence="1 2" key="1">
    <citation type="submission" date="2019-02" db="EMBL/GenBank/DDBJ databases">
        <title>Deep-cultivation of Planctomycetes and their phenomic and genomic characterization uncovers novel biology.</title>
        <authorList>
            <person name="Wiegand S."/>
            <person name="Jogler M."/>
            <person name="Boedeker C."/>
            <person name="Pinto D."/>
            <person name="Vollmers J."/>
            <person name="Rivas-Marin E."/>
            <person name="Kohn T."/>
            <person name="Peeters S.H."/>
            <person name="Heuer A."/>
            <person name="Rast P."/>
            <person name="Oberbeckmann S."/>
            <person name="Bunk B."/>
            <person name="Jeske O."/>
            <person name="Meyerdierks A."/>
            <person name="Storesund J.E."/>
            <person name="Kallscheuer N."/>
            <person name="Luecker S."/>
            <person name="Lage O.M."/>
            <person name="Pohl T."/>
            <person name="Merkel B.J."/>
            <person name="Hornburger P."/>
            <person name="Mueller R.-W."/>
            <person name="Bruemmer F."/>
            <person name="Labrenz M."/>
            <person name="Spormann A.M."/>
            <person name="Op den Camp H."/>
            <person name="Overmann J."/>
            <person name="Amann R."/>
            <person name="Jetten M.S.M."/>
            <person name="Mascher T."/>
            <person name="Medema M.H."/>
            <person name="Devos D.P."/>
            <person name="Kaster A.-K."/>
            <person name="Ovreas L."/>
            <person name="Rohde M."/>
            <person name="Galperin M.Y."/>
            <person name="Jogler C."/>
        </authorList>
    </citation>
    <scope>NUCLEOTIDE SEQUENCE [LARGE SCALE GENOMIC DNA]</scope>
    <source>
        <strain evidence="1 2">Pan189</strain>
    </source>
</reference>
<evidence type="ECO:0000313" key="1">
    <source>
        <dbReference type="EMBL" id="QDT37845.1"/>
    </source>
</evidence>
<dbReference type="OrthoDB" id="272676at2"/>
<organism evidence="1 2">
    <name type="scientific">Stratiformator vulcanicus</name>
    <dbReference type="NCBI Taxonomy" id="2527980"/>
    <lineage>
        <taxon>Bacteria</taxon>
        <taxon>Pseudomonadati</taxon>
        <taxon>Planctomycetota</taxon>
        <taxon>Planctomycetia</taxon>
        <taxon>Planctomycetales</taxon>
        <taxon>Planctomycetaceae</taxon>
        <taxon>Stratiformator</taxon>
    </lineage>
</organism>
<sequence length="188" mass="21894">MAILSNPYESAFEAYLKSRQMPYVAVDESRRVLLRNASLKSIDFVVEHPTRGQLLIDVKGRRFPSGGPRSKHRWENWVTNDDVESLSNWEEIFGNSSQAMFVFAYELGEPRFEAEHAEVFGWDDRKYAFYGVTVADYQAAMTLRSPRWDTSFVARATFDRLRFPFAQLLATNDENHEENHNGRTWVNM</sequence>
<dbReference type="Proteomes" id="UP000317318">
    <property type="component" value="Chromosome"/>
</dbReference>
<evidence type="ECO:0000313" key="2">
    <source>
        <dbReference type="Proteomes" id="UP000317318"/>
    </source>
</evidence>
<dbReference type="NCBIfam" id="NF038001">
    <property type="entry name" value="HYExAFE"/>
    <property type="match status" value="1"/>
</dbReference>
<dbReference type="AlphaFoldDB" id="A0A517R1S1"/>
<gene>
    <name evidence="1" type="ORF">Pan189_22270</name>
</gene>
<dbReference type="RefSeq" id="WP_145363929.1">
    <property type="nucleotide sequence ID" value="NZ_CP036268.1"/>
</dbReference>
<proteinExistence type="predicted"/>